<feature type="region of interest" description="Disordered" evidence="4">
    <location>
        <begin position="48"/>
        <end position="75"/>
    </location>
</feature>
<keyword evidence="6" id="KW-1185">Reference proteome</keyword>
<dbReference type="CDD" id="cd04148">
    <property type="entry name" value="RGK"/>
    <property type="match status" value="1"/>
</dbReference>
<gene>
    <name evidence="5" type="primary">Rem2</name>
    <name evidence="5" type="ORF">GTO93_0002068</name>
</gene>
<dbReference type="InterPro" id="IPR001806">
    <property type="entry name" value="Small_GTPase"/>
</dbReference>
<dbReference type="Gene3D" id="3.40.50.300">
    <property type="entry name" value="P-loop containing nucleotide triphosphate hydrolases"/>
    <property type="match status" value="2"/>
</dbReference>
<dbReference type="PRINTS" id="PR00449">
    <property type="entry name" value="RASTRNSFRMNG"/>
</dbReference>
<comment type="caution">
    <text evidence="5">The sequence shown here is derived from an EMBL/GenBank/DDBJ whole genome shotgun (WGS) entry which is preliminary data.</text>
</comment>
<comment type="similarity">
    <text evidence="1">Belongs to the small GTPase superfamily. RGK family.</text>
</comment>
<dbReference type="InterPro" id="IPR025662">
    <property type="entry name" value="Sigma_54_int_dom_ATP-bd_1"/>
</dbReference>
<dbReference type="PANTHER" id="PTHR45775">
    <property type="entry name" value="RAD, GEM/KIR FAMILY MEMBER 2, ISOFORM C"/>
    <property type="match status" value="1"/>
</dbReference>
<evidence type="ECO:0000256" key="2">
    <source>
        <dbReference type="ARBA" id="ARBA00022553"/>
    </source>
</evidence>
<dbReference type="SMART" id="SM00173">
    <property type="entry name" value="RAS"/>
    <property type="match status" value="1"/>
</dbReference>
<dbReference type="PROSITE" id="PS51419">
    <property type="entry name" value="RAB"/>
    <property type="match status" value="1"/>
</dbReference>
<organism evidence="5 6">
    <name type="scientific">Polyodon spathula</name>
    <name type="common">North American paddlefish</name>
    <name type="synonym">Squalus spathula</name>
    <dbReference type="NCBI Taxonomy" id="7913"/>
    <lineage>
        <taxon>Eukaryota</taxon>
        <taxon>Metazoa</taxon>
        <taxon>Chordata</taxon>
        <taxon>Craniata</taxon>
        <taxon>Vertebrata</taxon>
        <taxon>Euteleostomi</taxon>
        <taxon>Actinopterygii</taxon>
        <taxon>Chondrostei</taxon>
        <taxon>Acipenseriformes</taxon>
        <taxon>Polyodontidae</taxon>
        <taxon>Polyodon</taxon>
    </lineage>
</organism>
<feature type="compositionally biased region" description="Low complexity" evidence="4">
    <location>
        <begin position="59"/>
        <end position="73"/>
    </location>
</feature>
<dbReference type="PROSITE" id="PS51421">
    <property type="entry name" value="RAS"/>
    <property type="match status" value="1"/>
</dbReference>
<keyword evidence="2" id="KW-0597">Phosphoprotein</keyword>
<dbReference type="PANTHER" id="PTHR45775:SF5">
    <property type="entry name" value="GTP-BINDING PROTEIN REM 2"/>
    <property type="match status" value="1"/>
</dbReference>
<name>A0ABS2XCE6_POLSP</name>
<evidence type="ECO:0000256" key="3">
    <source>
        <dbReference type="ARBA" id="ARBA00022741"/>
    </source>
</evidence>
<protein>
    <submittedName>
        <fullName evidence="5">REM2 protein</fullName>
    </submittedName>
</protein>
<dbReference type="PROSITE" id="PS00675">
    <property type="entry name" value="SIGMA54_INTERACT_1"/>
    <property type="match status" value="1"/>
</dbReference>
<feature type="non-terminal residue" evidence="5">
    <location>
        <position position="1"/>
    </location>
</feature>
<dbReference type="Proteomes" id="UP001166093">
    <property type="component" value="Unassembled WGS sequence"/>
</dbReference>
<proteinExistence type="inferred from homology"/>
<dbReference type="Pfam" id="PF00071">
    <property type="entry name" value="Ras"/>
    <property type="match status" value="1"/>
</dbReference>
<evidence type="ECO:0000313" key="6">
    <source>
        <dbReference type="Proteomes" id="UP001166093"/>
    </source>
</evidence>
<feature type="non-terminal residue" evidence="5">
    <location>
        <position position="328"/>
    </location>
</feature>
<keyword evidence="3" id="KW-0547">Nucleotide-binding</keyword>
<dbReference type="InterPro" id="IPR051641">
    <property type="entry name" value="RGK_GTP-binding_reg"/>
</dbReference>
<dbReference type="InterPro" id="IPR027417">
    <property type="entry name" value="P-loop_NTPase"/>
</dbReference>
<evidence type="ECO:0000256" key="4">
    <source>
        <dbReference type="SAM" id="MobiDB-lite"/>
    </source>
</evidence>
<reference evidence="5" key="1">
    <citation type="journal article" date="2021" name="Cell">
        <title>Tracing the genetic footprints of vertebrate landing in non-teleost ray-finned fishes.</title>
        <authorList>
            <person name="Bi X."/>
            <person name="Wang K."/>
            <person name="Yang L."/>
            <person name="Pan H."/>
            <person name="Jiang H."/>
            <person name="Wei Q."/>
            <person name="Fang M."/>
            <person name="Yu H."/>
            <person name="Zhu C."/>
            <person name="Cai Y."/>
            <person name="He Y."/>
            <person name="Gan X."/>
            <person name="Zeng H."/>
            <person name="Yu D."/>
            <person name="Zhu Y."/>
            <person name="Jiang H."/>
            <person name="Qiu Q."/>
            <person name="Yang H."/>
            <person name="Zhang Y.E."/>
            <person name="Wang W."/>
            <person name="Zhu M."/>
            <person name="He S."/>
            <person name="Zhang G."/>
        </authorList>
    </citation>
    <scope>NUCLEOTIDE SEQUENCE</scope>
    <source>
        <strain evidence="5">Pddl_001</strain>
    </source>
</reference>
<evidence type="ECO:0000256" key="1">
    <source>
        <dbReference type="ARBA" id="ARBA00008846"/>
    </source>
</evidence>
<dbReference type="SMART" id="SM00175">
    <property type="entry name" value="RAB"/>
    <property type="match status" value="1"/>
</dbReference>
<evidence type="ECO:0000313" key="5">
    <source>
        <dbReference type="EMBL" id="MBN3271849.1"/>
    </source>
</evidence>
<dbReference type="SUPFAM" id="SSF52540">
    <property type="entry name" value="P-loop containing nucleoside triphosphate hydrolases"/>
    <property type="match status" value="1"/>
</dbReference>
<dbReference type="EMBL" id="JAAWVQ010014349">
    <property type="protein sequence ID" value="MBN3271849.1"/>
    <property type="molecule type" value="Genomic_DNA"/>
</dbReference>
<accession>A0ABS2XCE6</accession>
<sequence length="328" mass="35331">MEHAVLDGGAAMTLSSALPVRRGSTPVPIKHQLKRESAIVCEDYDWTPGQPGPAPPPISFSSASEESIAPAGLGEAGGEGGGDGLIHILLLGQSGVGKTVLAGALAGGDGRTASVDSETTEGGSYERTVTIDDEEVAIILYDNWKKVKLKSVCLPLSVILCHSVSFCLINSPLSVSLSQDLSLLSFELCFILFSLTDRRSFQRASELRLLVRESHPQTPIIFVGNKSDLVRSREVSHEEARSHAALFECRFVEVSAALDHNTSTLLEGAVRLLRRSEGAGPGLSPQRRRESLTKKARRFLQSLVPKNYPSGGKFFRQKSRSCHDLTAI</sequence>